<protein>
    <recommendedName>
        <fullName evidence="4">Transmembrane anchored protein</fullName>
    </recommendedName>
</protein>
<dbReference type="EMBL" id="JABXYK010000006">
    <property type="protein sequence ID" value="NVP55859.1"/>
    <property type="molecule type" value="Genomic_DNA"/>
</dbReference>
<evidence type="ECO:0000313" key="2">
    <source>
        <dbReference type="EMBL" id="NVP55859.1"/>
    </source>
</evidence>
<sequence>MHAKGQTDDIQEEHFFSARFLKRLCAGIAVLAVLTAALSFAGRELGDRIALAGHTEEHTLLNILIGEDHLRLPANAVRFQDQRQTGRTDRLDVYLTWPEMEGYTSENRDRFNDVGRPENLIFLQFSQSTMSRDMSGRVEPIYSHLFEGASQSGPAGLTMRHLKEGSGYADESLLTGTMPDGSIFAVRCILPTRGQPSTSADCQRDIHTGDDLSLLFRFSSRLLPQWQEMETAVRTYARQHLVNVAPPTRMPDKNTPE</sequence>
<keyword evidence="1" id="KW-0472">Membrane</keyword>
<keyword evidence="3" id="KW-1185">Reference proteome</keyword>
<accession>A0ABX2QHN1</accession>
<dbReference type="RefSeq" id="WP_176949849.1">
    <property type="nucleotide sequence ID" value="NZ_JABXYK010000006.1"/>
</dbReference>
<comment type="caution">
    <text evidence="2">The sequence shown here is derived from an EMBL/GenBank/DDBJ whole genome shotgun (WGS) entry which is preliminary data.</text>
</comment>
<evidence type="ECO:0000313" key="3">
    <source>
        <dbReference type="Proteomes" id="UP000659172"/>
    </source>
</evidence>
<dbReference type="Proteomes" id="UP000659172">
    <property type="component" value="Unassembled WGS sequence"/>
</dbReference>
<keyword evidence="1" id="KW-0812">Transmembrane</keyword>
<organism evidence="2 3">
    <name type="scientific">Mycoplana rhizolycopersici</name>
    <dbReference type="NCBI Taxonomy" id="2746702"/>
    <lineage>
        <taxon>Bacteria</taxon>
        <taxon>Pseudomonadati</taxon>
        <taxon>Pseudomonadota</taxon>
        <taxon>Alphaproteobacteria</taxon>
        <taxon>Hyphomicrobiales</taxon>
        <taxon>Rhizobiaceae</taxon>
        <taxon>Mycoplana</taxon>
    </lineage>
</organism>
<proteinExistence type="predicted"/>
<keyword evidence="1" id="KW-1133">Transmembrane helix</keyword>
<name>A0ABX2QHN1_9HYPH</name>
<evidence type="ECO:0000256" key="1">
    <source>
        <dbReference type="SAM" id="Phobius"/>
    </source>
</evidence>
<gene>
    <name evidence="2" type="ORF">HV823_11410</name>
</gene>
<feature type="transmembrane region" description="Helical" evidence="1">
    <location>
        <begin position="20"/>
        <end position="41"/>
    </location>
</feature>
<evidence type="ECO:0008006" key="4">
    <source>
        <dbReference type="Google" id="ProtNLM"/>
    </source>
</evidence>
<reference evidence="2 3" key="1">
    <citation type="submission" date="2020-06" db="EMBL/GenBank/DDBJ databases">
        <title>Rhizobium sp.nov. isolated from the tomato plant.</title>
        <authorList>
            <person name="Thin K.K."/>
            <person name="Zhang X."/>
            <person name="He S."/>
        </authorList>
    </citation>
    <scope>NUCLEOTIDE SEQUENCE [LARGE SCALE GENOMIC DNA]</scope>
    <source>
        <strain evidence="2 3">DBTS2</strain>
    </source>
</reference>